<proteinExistence type="predicted"/>
<dbReference type="EMBL" id="OX596094">
    <property type="protein sequence ID" value="CAM9392545.1"/>
    <property type="molecule type" value="Genomic_DNA"/>
</dbReference>
<name>A0AC59Y512_RANTA</name>
<evidence type="ECO:0000313" key="1">
    <source>
        <dbReference type="EMBL" id="CAM9392545.1"/>
    </source>
</evidence>
<evidence type="ECO:0000313" key="2">
    <source>
        <dbReference type="Proteomes" id="UP001162501"/>
    </source>
</evidence>
<protein>
    <submittedName>
        <fullName evidence="1">Uncharacterized protein</fullName>
    </submittedName>
</protein>
<organism evidence="1 2">
    <name type="scientific">Rangifer tarandus platyrhynchus</name>
    <name type="common">Svalbard reindeer</name>
    <dbReference type="NCBI Taxonomy" id="3082113"/>
    <lineage>
        <taxon>Eukaryota</taxon>
        <taxon>Metazoa</taxon>
        <taxon>Chordata</taxon>
        <taxon>Craniata</taxon>
        <taxon>Vertebrata</taxon>
        <taxon>Euteleostomi</taxon>
        <taxon>Mammalia</taxon>
        <taxon>Eutheria</taxon>
        <taxon>Laurasiatheria</taxon>
        <taxon>Artiodactyla</taxon>
        <taxon>Ruminantia</taxon>
        <taxon>Pecora</taxon>
        <taxon>Cervidae</taxon>
        <taxon>Odocoileinae</taxon>
        <taxon>Rangifer</taxon>
    </lineage>
</organism>
<dbReference type="Proteomes" id="UP001162501">
    <property type="component" value="Chromosome 10"/>
</dbReference>
<gene>
    <name evidence="1" type="ORF">MRATA1EN22A_LOCUS1880</name>
</gene>
<reference evidence="1" key="2">
    <citation type="submission" date="2025-03" db="EMBL/GenBank/DDBJ databases">
        <authorList>
            <consortium name="ELIXIR-Norway"/>
            <consortium name="Elixir Norway"/>
        </authorList>
    </citation>
    <scope>NUCLEOTIDE SEQUENCE</scope>
</reference>
<accession>A0AC59Y512</accession>
<sequence length="106" mass="11617">MILFLKPAPPPPFVTSRPLAGVKSQYSLSWKALFQKEIAYIGKEWQALPWEPPGLGEPRTASTPQQKDVDGAAAASLWTLSADNHSPLAAERGYRAPTGRRIVLHI</sequence>
<reference evidence="1" key="1">
    <citation type="submission" date="2023-05" db="EMBL/GenBank/DDBJ databases">
        <authorList>
            <consortium name="ELIXIR-Norway"/>
        </authorList>
    </citation>
    <scope>NUCLEOTIDE SEQUENCE</scope>
</reference>